<gene>
    <name evidence="3" type="ORF">H9815_09300</name>
</gene>
<dbReference type="PANTHER" id="PTHR46233:SF1">
    <property type="entry name" value="CONSERVED PROTEIN"/>
    <property type="match status" value="1"/>
</dbReference>
<dbReference type="EMBL" id="DXBY01000156">
    <property type="protein sequence ID" value="HIZ35962.1"/>
    <property type="molecule type" value="Genomic_DNA"/>
</dbReference>
<evidence type="ECO:0000313" key="3">
    <source>
        <dbReference type="EMBL" id="HIZ35962.1"/>
    </source>
</evidence>
<dbReference type="InterPro" id="IPR036866">
    <property type="entry name" value="RibonucZ/Hydroxyglut_hydro"/>
</dbReference>
<evidence type="ECO:0000256" key="1">
    <source>
        <dbReference type="SAM" id="MobiDB-lite"/>
    </source>
</evidence>
<sequence>MTTTEIPGPTPIVPGHVQRGGPTAVWRTPNAEVHKASVSAMDNNAYLIVDLRTGDHLLIDAADDAPALQALLAAESASGDLVGVLTTHRHPDHHGALAEIAADTGAPVLAGAPDADQLPVEVDRMLAHGDALTVGALRLAVVALRGHTPGSVALVLADDGAPPLVFTGDSLFPGGVGKTTSEENFRQLLADVTERLFAVYSDEAVVLPGHGDNTTLGEQRPQLPEWRSRGW</sequence>
<proteinExistence type="predicted"/>
<dbReference type="InterPro" id="IPR051453">
    <property type="entry name" value="MBL_Glyoxalase_II"/>
</dbReference>
<accession>A0A9D2J4K9</accession>
<dbReference type="SMART" id="SM00849">
    <property type="entry name" value="Lactamase_B"/>
    <property type="match status" value="1"/>
</dbReference>
<feature type="region of interest" description="Disordered" evidence="1">
    <location>
        <begin position="1"/>
        <end position="21"/>
    </location>
</feature>
<dbReference type="Gene3D" id="3.60.15.10">
    <property type="entry name" value="Ribonuclease Z/Hydroxyacylglutathione hydrolase-like"/>
    <property type="match status" value="1"/>
</dbReference>
<dbReference type="AlphaFoldDB" id="A0A9D2J4K9"/>
<feature type="domain" description="Metallo-beta-lactamase" evidence="2">
    <location>
        <begin position="42"/>
        <end position="210"/>
    </location>
</feature>
<feature type="region of interest" description="Disordered" evidence="1">
    <location>
        <begin position="209"/>
        <end position="231"/>
    </location>
</feature>
<evidence type="ECO:0000259" key="2">
    <source>
        <dbReference type="SMART" id="SM00849"/>
    </source>
</evidence>
<comment type="caution">
    <text evidence="3">The sequence shown here is derived from an EMBL/GenBank/DDBJ whole genome shotgun (WGS) entry which is preliminary data.</text>
</comment>
<reference evidence="3" key="1">
    <citation type="journal article" date="2021" name="PeerJ">
        <title>Extensive microbial diversity within the chicken gut microbiome revealed by metagenomics and culture.</title>
        <authorList>
            <person name="Gilroy R."/>
            <person name="Ravi A."/>
            <person name="Getino M."/>
            <person name="Pursley I."/>
            <person name="Horton D.L."/>
            <person name="Alikhan N.F."/>
            <person name="Baker D."/>
            <person name="Gharbi K."/>
            <person name="Hall N."/>
            <person name="Watson M."/>
            <person name="Adriaenssens E.M."/>
            <person name="Foster-Nyarko E."/>
            <person name="Jarju S."/>
            <person name="Secka A."/>
            <person name="Antonio M."/>
            <person name="Oren A."/>
            <person name="Chaudhuri R.R."/>
            <person name="La Ragione R."/>
            <person name="Hildebrand F."/>
            <person name="Pallen M.J."/>
        </authorList>
    </citation>
    <scope>NUCLEOTIDE SEQUENCE</scope>
    <source>
        <strain evidence="3">ChiGjej4B4-7305</strain>
    </source>
</reference>
<organism evidence="3 4">
    <name type="scientific">Candidatus Ruania gallistercoris</name>
    <dbReference type="NCBI Taxonomy" id="2838746"/>
    <lineage>
        <taxon>Bacteria</taxon>
        <taxon>Bacillati</taxon>
        <taxon>Actinomycetota</taxon>
        <taxon>Actinomycetes</taxon>
        <taxon>Micrococcales</taxon>
        <taxon>Ruaniaceae</taxon>
        <taxon>Ruania</taxon>
    </lineage>
</organism>
<evidence type="ECO:0000313" key="4">
    <source>
        <dbReference type="Proteomes" id="UP000824037"/>
    </source>
</evidence>
<dbReference type="Proteomes" id="UP000824037">
    <property type="component" value="Unassembled WGS sequence"/>
</dbReference>
<name>A0A9D2J4K9_9MICO</name>
<protein>
    <submittedName>
        <fullName evidence="3">MBL fold metallo-hydrolase</fullName>
    </submittedName>
</protein>
<dbReference type="Pfam" id="PF00753">
    <property type="entry name" value="Lactamase_B"/>
    <property type="match status" value="1"/>
</dbReference>
<dbReference type="PANTHER" id="PTHR46233">
    <property type="entry name" value="HYDROXYACYLGLUTATHIONE HYDROLASE GLOC"/>
    <property type="match status" value="1"/>
</dbReference>
<dbReference type="SUPFAM" id="SSF56281">
    <property type="entry name" value="Metallo-hydrolase/oxidoreductase"/>
    <property type="match status" value="1"/>
</dbReference>
<dbReference type="InterPro" id="IPR001279">
    <property type="entry name" value="Metallo-B-lactamas"/>
</dbReference>
<reference evidence="3" key="2">
    <citation type="submission" date="2021-04" db="EMBL/GenBank/DDBJ databases">
        <authorList>
            <person name="Gilroy R."/>
        </authorList>
    </citation>
    <scope>NUCLEOTIDE SEQUENCE</scope>
    <source>
        <strain evidence="3">ChiGjej4B4-7305</strain>
    </source>
</reference>
<dbReference type="CDD" id="cd06262">
    <property type="entry name" value="metallo-hydrolase-like_MBL-fold"/>
    <property type="match status" value="1"/>
</dbReference>